<dbReference type="Proteomes" id="UP000008466">
    <property type="component" value="Chromosome"/>
</dbReference>
<dbReference type="KEGG" id="sbu:SpiBuddy_2390"/>
<dbReference type="EMBL" id="CP002541">
    <property type="protein sequence ID" value="ADY14204.1"/>
    <property type="molecule type" value="Genomic_DNA"/>
</dbReference>
<dbReference type="SUPFAM" id="SSF143422">
    <property type="entry name" value="Transposase IS200-like"/>
    <property type="match status" value="1"/>
</dbReference>
<evidence type="ECO:0000259" key="1">
    <source>
        <dbReference type="SMART" id="SM01321"/>
    </source>
</evidence>
<name>F0RRF2_SPHGB</name>
<dbReference type="GO" id="GO:0003677">
    <property type="term" value="F:DNA binding"/>
    <property type="evidence" value="ECO:0007669"/>
    <property type="project" value="InterPro"/>
</dbReference>
<sequence length="139" mass="16286">MVEESLAHTTWDCTYHIVWIPKYRRKVLYGECRREVIEVVRTLLSNKKIAIVEGAVCSDHIHLSVRIPPKYSVAEIMGYVKGKSALMLFDRHPEWRRRIGRDRSFWARGYYVSTIGLNEDVIKKYIQNQEESDKIGADT</sequence>
<dbReference type="AlphaFoldDB" id="F0RRF2"/>
<organism evidence="2 3">
    <name type="scientific">Sphaerochaeta globosa (strain ATCC BAA-1886 / DSM 22777 / Buddy)</name>
    <name type="common">Spirochaeta sp. (strain Buddy)</name>
    <dbReference type="NCBI Taxonomy" id="158189"/>
    <lineage>
        <taxon>Bacteria</taxon>
        <taxon>Pseudomonadati</taxon>
        <taxon>Spirochaetota</taxon>
        <taxon>Spirochaetia</taxon>
        <taxon>Spirochaetales</taxon>
        <taxon>Sphaerochaetaceae</taxon>
        <taxon>Sphaerochaeta</taxon>
    </lineage>
</organism>
<dbReference type="PANTHER" id="PTHR33360">
    <property type="entry name" value="TRANSPOSASE FOR INSERTION SEQUENCE ELEMENT IS200"/>
    <property type="match status" value="1"/>
</dbReference>
<dbReference type="PANTHER" id="PTHR33360:SF2">
    <property type="entry name" value="TRANSPOSASE FOR INSERTION SEQUENCE ELEMENT IS200"/>
    <property type="match status" value="1"/>
</dbReference>
<dbReference type="GO" id="GO:0006313">
    <property type="term" value="P:DNA transposition"/>
    <property type="evidence" value="ECO:0007669"/>
    <property type="project" value="InterPro"/>
</dbReference>
<dbReference type="NCBIfam" id="NF033573">
    <property type="entry name" value="transpos_IS200"/>
    <property type="match status" value="1"/>
</dbReference>
<dbReference type="eggNOG" id="COG1943">
    <property type="taxonomic scope" value="Bacteria"/>
</dbReference>
<dbReference type="OrthoDB" id="9798161at2"/>
<gene>
    <name evidence="2" type="ordered locus">SpiBuddy_2390</name>
</gene>
<dbReference type="SMART" id="SM01321">
    <property type="entry name" value="Y1_Tnp"/>
    <property type="match status" value="1"/>
</dbReference>
<dbReference type="RefSeq" id="WP_013608050.1">
    <property type="nucleotide sequence ID" value="NC_015152.1"/>
</dbReference>
<accession>F0RRF2</accession>
<feature type="domain" description="Transposase IS200-like" evidence="1">
    <location>
        <begin position="10"/>
        <end position="129"/>
    </location>
</feature>
<dbReference type="InterPro" id="IPR036515">
    <property type="entry name" value="Transposase_17_sf"/>
</dbReference>
<keyword evidence="3" id="KW-1185">Reference proteome</keyword>
<reference evidence="3" key="1">
    <citation type="submission" date="2011-02" db="EMBL/GenBank/DDBJ databases">
        <title>Complete sequence of Spirochaeta sp. Buddy.</title>
        <authorList>
            <person name="Lucas S."/>
            <person name="Copeland A."/>
            <person name="Lapidus A."/>
            <person name="Cheng J.-F."/>
            <person name="Goodwin L."/>
            <person name="Pitluck S."/>
            <person name="Zeytun A."/>
            <person name="Detter J.C."/>
            <person name="Han C."/>
            <person name="Tapia R."/>
            <person name="Land M."/>
            <person name="Hauser L."/>
            <person name="Kyrpides N."/>
            <person name="Ivanova N."/>
            <person name="Mikhailova N."/>
            <person name="Pagani I."/>
            <person name="Ritalahti K.M."/>
            <person name="Loeffler F.E."/>
            <person name="Woyke T."/>
        </authorList>
    </citation>
    <scope>NUCLEOTIDE SEQUENCE [LARGE SCALE GENOMIC DNA]</scope>
    <source>
        <strain evidence="3">ATCC BAA-1886 / DSM 22777 / Buddy</strain>
    </source>
</reference>
<dbReference type="Pfam" id="PF01797">
    <property type="entry name" value="Y1_Tnp"/>
    <property type="match status" value="1"/>
</dbReference>
<dbReference type="Gene3D" id="3.30.70.1290">
    <property type="entry name" value="Transposase IS200-like"/>
    <property type="match status" value="1"/>
</dbReference>
<dbReference type="HOGENOM" id="CLU_101320_0_0_12"/>
<proteinExistence type="predicted"/>
<evidence type="ECO:0000313" key="2">
    <source>
        <dbReference type="EMBL" id="ADY14204.1"/>
    </source>
</evidence>
<protein>
    <submittedName>
        <fullName evidence="2">Transposase IS200-family protein</fullName>
    </submittedName>
</protein>
<dbReference type="GO" id="GO:0004803">
    <property type="term" value="F:transposase activity"/>
    <property type="evidence" value="ECO:0007669"/>
    <property type="project" value="InterPro"/>
</dbReference>
<dbReference type="InterPro" id="IPR002686">
    <property type="entry name" value="Transposase_17"/>
</dbReference>
<evidence type="ECO:0000313" key="3">
    <source>
        <dbReference type="Proteomes" id="UP000008466"/>
    </source>
</evidence>